<name>A0A0U3B8J3_9ALTE</name>
<dbReference type="SMART" id="SM00062">
    <property type="entry name" value="PBPb"/>
    <property type="match status" value="1"/>
</dbReference>
<keyword evidence="6" id="KW-1185">Reference proteome</keyword>
<gene>
    <name evidence="5" type="ORF">AT746_06735</name>
</gene>
<evidence type="ECO:0000256" key="3">
    <source>
        <dbReference type="SAM" id="SignalP"/>
    </source>
</evidence>
<comment type="similarity">
    <text evidence="1">Belongs to the bacterial solute-binding protein 3 family.</text>
</comment>
<organism evidence="5 6">
    <name type="scientific">Lacimicrobium alkaliphilum</name>
    <dbReference type="NCBI Taxonomy" id="1526571"/>
    <lineage>
        <taxon>Bacteria</taxon>
        <taxon>Pseudomonadati</taxon>
        <taxon>Pseudomonadota</taxon>
        <taxon>Gammaproteobacteria</taxon>
        <taxon>Alteromonadales</taxon>
        <taxon>Alteromonadaceae</taxon>
        <taxon>Lacimicrobium</taxon>
    </lineage>
</organism>
<dbReference type="AlphaFoldDB" id="A0A0U3B8J3"/>
<dbReference type="InterPro" id="IPR001638">
    <property type="entry name" value="Solute-binding_3/MltF_N"/>
</dbReference>
<keyword evidence="2 3" id="KW-0732">Signal</keyword>
<evidence type="ECO:0000313" key="5">
    <source>
        <dbReference type="EMBL" id="ALS97989.1"/>
    </source>
</evidence>
<dbReference type="STRING" id="1526571.AT746_06735"/>
<dbReference type="PANTHER" id="PTHR35936:SF25">
    <property type="entry name" value="ABC TRANSPORTER SUBSTRATE-BINDING PROTEIN"/>
    <property type="match status" value="1"/>
</dbReference>
<dbReference type="Gene3D" id="3.40.190.10">
    <property type="entry name" value="Periplasmic binding protein-like II"/>
    <property type="match status" value="2"/>
</dbReference>
<feature type="signal peptide" evidence="3">
    <location>
        <begin position="1"/>
        <end position="24"/>
    </location>
</feature>
<dbReference type="Pfam" id="PF00497">
    <property type="entry name" value="SBP_bac_3"/>
    <property type="match status" value="1"/>
</dbReference>
<evidence type="ECO:0000259" key="4">
    <source>
        <dbReference type="SMART" id="SM00062"/>
    </source>
</evidence>
<protein>
    <recommendedName>
        <fullName evidence="4">Solute-binding protein family 3/N-terminal domain-containing protein</fullName>
    </recommendedName>
</protein>
<dbReference type="Proteomes" id="UP000068447">
    <property type="component" value="Chromosome"/>
</dbReference>
<evidence type="ECO:0000313" key="6">
    <source>
        <dbReference type="Proteomes" id="UP000068447"/>
    </source>
</evidence>
<feature type="chain" id="PRO_5006836452" description="Solute-binding protein family 3/N-terminal domain-containing protein" evidence="3">
    <location>
        <begin position="25"/>
        <end position="265"/>
    </location>
</feature>
<dbReference type="PANTHER" id="PTHR35936">
    <property type="entry name" value="MEMBRANE-BOUND LYTIC MUREIN TRANSGLYCOSYLASE F"/>
    <property type="match status" value="1"/>
</dbReference>
<reference evidence="5 6" key="1">
    <citation type="submission" date="2015-12" db="EMBL/GenBank/DDBJ databases">
        <title>Complete genome of Lacimicrobium alkaliphilum KCTC 32984.</title>
        <authorList>
            <person name="Kim S.-G."/>
            <person name="Lee Y.-J."/>
        </authorList>
    </citation>
    <scope>NUCLEOTIDE SEQUENCE [LARGE SCALE GENOMIC DNA]</scope>
    <source>
        <strain evidence="5 6">YelD216</strain>
    </source>
</reference>
<dbReference type="KEGG" id="lal:AT746_06735"/>
<feature type="domain" description="Solute-binding protein family 3/N-terminal" evidence="4">
    <location>
        <begin position="29"/>
        <end position="254"/>
    </location>
</feature>
<evidence type="ECO:0000256" key="2">
    <source>
        <dbReference type="ARBA" id="ARBA00022729"/>
    </source>
</evidence>
<accession>A0A0U3B8J3</accession>
<dbReference type="SUPFAM" id="SSF53850">
    <property type="entry name" value="Periplasmic binding protein-like II"/>
    <property type="match status" value="1"/>
</dbReference>
<sequence>MRLSLFILLAIAPWCLAQSNSAPADVPASVELCVDDFPPRQILNKDGSWSGHSIDVIRAIMAHLDIPLTITADTPFPRCLLKMQQGETDLMVGLRKNPEREAYMQMMPYSVAATSLFFSKSDFPGQINKLTDLQDRVIGAVRGFTYSQGFELFRHRLQLVEVHSLDAGFGMLQKGRIELMLATDYLGQIIINKPEFSGQFKAQPLALTTEAPVYIGLSKQSPAFIWAERIQAAVDTLREQGHFEAILKRSKAALKDQRQEQEIDD</sequence>
<evidence type="ECO:0000256" key="1">
    <source>
        <dbReference type="ARBA" id="ARBA00010333"/>
    </source>
</evidence>
<proteinExistence type="inferred from homology"/>
<dbReference type="EMBL" id="CP013650">
    <property type="protein sequence ID" value="ALS97989.1"/>
    <property type="molecule type" value="Genomic_DNA"/>
</dbReference>